<comment type="caution">
    <text evidence="2">The sequence shown here is derived from an EMBL/GenBank/DDBJ whole genome shotgun (WGS) entry which is preliminary data.</text>
</comment>
<evidence type="ECO:0000313" key="3">
    <source>
        <dbReference type="Proteomes" id="UP000674318"/>
    </source>
</evidence>
<dbReference type="Proteomes" id="UP000674318">
    <property type="component" value="Chromosome 21"/>
</dbReference>
<feature type="region of interest" description="Disordered" evidence="1">
    <location>
        <begin position="164"/>
        <end position="190"/>
    </location>
</feature>
<dbReference type="Gene3D" id="1.25.40.90">
    <property type="match status" value="1"/>
</dbReference>
<evidence type="ECO:0000256" key="1">
    <source>
        <dbReference type="SAM" id="MobiDB-lite"/>
    </source>
</evidence>
<dbReference type="GeneID" id="94291078"/>
<protein>
    <recommendedName>
        <fullName evidence="4">CID domain-containing protein</fullName>
    </recommendedName>
</protein>
<sequence length="462" mass="48541">MEVFQVTLDELQRESKEKIVHAQDAASAAVLQGHVVPHRIAVAMAQRFTSDRVESCFPVLCLLDATLVRTSSASPSTASEVDQALAAVLAEFWTLAPSAFTSVYGAGQPVWRDKCLRLVRRWKQRQLVPEPLITDLLTAMETGRVMTKKVDAPSAASVSGSATNAAVSSSTPPSADAAPAASSGQASTSSAVTATTTTAASLPTSHAESTSSFTAAQARAFQSTLQSCLSALESLQPARASLYIELVRSQHFHAPSRTSFAFFENLLKELRRELTMAASASSTNPAAGAGVKDEAEPATSGHARQALSKLLDQLNTPSGKGAAGLSTGGSSAAGGVAGTGAHHSAATAVVRYASPIFSDIYAKQPLGQRGPGFGTLQRKTGHGGPAGGSTNTAFYTSYYPKAELNAQRPFRIPPAQQMQGGAVRLHFPRNEEWVSAQDMADIPQYASRGITDRDRKRAREGV</sequence>
<dbReference type="RefSeq" id="XP_067757364.1">
    <property type="nucleotide sequence ID" value="XM_067901001.1"/>
</dbReference>
<dbReference type="OrthoDB" id="273217at2759"/>
<dbReference type="AlphaFoldDB" id="A0A836I6R7"/>
<accession>A0A836I6R7</accession>
<evidence type="ECO:0000313" key="2">
    <source>
        <dbReference type="EMBL" id="KAG5505696.1"/>
    </source>
</evidence>
<proteinExistence type="predicted"/>
<dbReference type="EMBL" id="JAFJZO010000021">
    <property type="protein sequence ID" value="KAG5505696.1"/>
    <property type="molecule type" value="Genomic_DNA"/>
</dbReference>
<dbReference type="KEGG" id="phet:94291078"/>
<gene>
    <name evidence="2" type="ORF">JKF63_05031</name>
</gene>
<name>A0A836I6R7_9TRYP</name>
<evidence type="ECO:0008006" key="4">
    <source>
        <dbReference type="Google" id="ProtNLM"/>
    </source>
</evidence>
<reference evidence="2 3" key="1">
    <citation type="submission" date="2021-02" db="EMBL/GenBank/DDBJ databases">
        <title>Porcisia hertigi Genome sequencing and assembly.</title>
        <authorList>
            <person name="Almutairi H."/>
            <person name="Gatherer D."/>
        </authorList>
    </citation>
    <scope>NUCLEOTIDE SEQUENCE [LARGE SCALE GENOMIC DNA]</scope>
    <source>
        <strain evidence="2 3">C119</strain>
    </source>
</reference>
<organism evidence="2 3">
    <name type="scientific">Porcisia hertigi</name>
    <dbReference type="NCBI Taxonomy" id="2761500"/>
    <lineage>
        <taxon>Eukaryota</taxon>
        <taxon>Discoba</taxon>
        <taxon>Euglenozoa</taxon>
        <taxon>Kinetoplastea</taxon>
        <taxon>Metakinetoplastina</taxon>
        <taxon>Trypanosomatida</taxon>
        <taxon>Trypanosomatidae</taxon>
        <taxon>Leishmaniinae</taxon>
        <taxon>Porcisia</taxon>
    </lineage>
</organism>
<feature type="region of interest" description="Disordered" evidence="1">
    <location>
        <begin position="278"/>
        <end position="303"/>
    </location>
</feature>
<dbReference type="InterPro" id="IPR008942">
    <property type="entry name" value="ENTH_VHS"/>
</dbReference>
<keyword evidence="3" id="KW-1185">Reference proteome</keyword>